<keyword evidence="3 6" id="KW-0347">Helicase</keyword>
<dbReference type="Proteomes" id="UP000179284">
    <property type="component" value="Plasmid pNP144"/>
</dbReference>
<dbReference type="InterPro" id="IPR000212">
    <property type="entry name" value="DNA_helicase_UvrD/REP"/>
</dbReference>
<keyword evidence="5" id="KW-0238">DNA-binding</keyword>
<dbReference type="PANTHER" id="PTHR11070">
    <property type="entry name" value="UVRD / RECB / PCRA DNA HELICASE FAMILY MEMBER"/>
    <property type="match status" value="1"/>
</dbReference>
<dbReference type="OrthoDB" id="2027077at2"/>
<dbReference type="GO" id="GO:0000725">
    <property type="term" value="P:recombinational repair"/>
    <property type="evidence" value="ECO:0007669"/>
    <property type="project" value="TreeGrafter"/>
</dbReference>
<dbReference type="Gene3D" id="3.40.50.300">
    <property type="entry name" value="P-loop containing nucleotide triphosphate hydrolases"/>
    <property type="match status" value="3"/>
</dbReference>
<geneLocation type="plasmid" evidence="9">
    <name>pnp144</name>
</geneLocation>
<dbReference type="Pfam" id="PF00580">
    <property type="entry name" value="UvrD-helicase"/>
    <property type="match status" value="1"/>
</dbReference>
<keyword evidence="4 6" id="KW-0067">ATP-binding</keyword>
<sequence length="796" mass="90329">MENAMKTVVQTSSFYTCRTKKQMSAKTVTRSSVLYGILNQLGDRLSDGRVQLLYDSIRKGYQEVGFQYDYVRDMQIADDIACLKRFISFLDGYKILSTKKSLTVETSHFKFLSYVNLIAEKDGQSYACIVFPKKADKSLNGKSIHTNSETDLNVMCAKASLEKDYPGINIALVYLFNEDDALGNPTQFRVLKTKKSNIFIHDYSSYYDEHGFSFETLYSQLEKAAMTKVSYNCFECDCRDFCQKNTISNMPKANAKDETDAIGYQMPTFTETQQKVINKIDGPLLVCAGPGSGKTATLVGRIKHLLDCGIEPEFILAITFTREAAQELKNRCLSFCKPYSVPEIMTLNALGYQILKLNPSLVGNIKLLTSREKMTLIDRLLDISEPLEGFNYSVIKGNNGLLHNISKALDDVLVNGNTEKYAEDFLRFSKLYESVVKQNGYISYSEQITLAQKLFNEHPDVLDKISSRYKYIMVDEYQDIDRDQAKFIYSLSLKSKNICAVGDDDQSIYAFRGGSNRYMLDFRKIYPDAELYTLKENFRTSEKIVRSAEKVILGNKRINKEIIPVKKGGLEPVAITGQSASELNMVVSELISKGYAYEDIAVIASKNQTLCDLQREVSFPSILGKEYVVNNPFFKVLSFALKNHYEQGCDYSAQIRNLIADDKLAECVLSVSIEQPSAYYCDEVSSVLNLSESAIKQAVERLIYENHARSTKELYELLQYMADFGDETRVEPDTKGSVIFITSHESKGMEWRVVLMVDDYKDDSSEEQNRLIYVAMTRAKDALYIFERDGKRLLAA</sequence>
<evidence type="ECO:0000256" key="6">
    <source>
        <dbReference type="PROSITE-ProRule" id="PRU00560"/>
    </source>
</evidence>
<dbReference type="CDD" id="cd17932">
    <property type="entry name" value="DEXQc_UvrD"/>
    <property type="match status" value="1"/>
</dbReference>
<evidence type="ECO:0000259" key="7">
    <source>
        <dbReference type="PROSITE" id="PS51198"/>
    </source>
</evidence>
<gene>
    <name evidence="8" type="ORF">bhn_II063</name>
</gene>
<evidence type="ECO:0000313" key="9">
    <source>
        <dbReference type="Proteomes" id="UP000179284"/>
    </source>
</evidence>
<dbReference type="GO" id="GO:0016787">
    <property type="term" value="F:hydrolase activity"/>
    <property type="evidence" value="ECO:0007669"/>
    <property type="project" value="UniProtKB-UniRule"/>
</dbReference>
<dbReference type="InterPro" id="IPR027417">
    <property type="entry name" value="P-loop_NTPase"/>
</dbReference>
<accession>A0A1D9P5U7</accession>
<dbReference type="AlphaFoldDB" id="A0A1D9P5U7"/>
<evidence type="ECO:0000256" key="3">
    <source>
        <dbReference type="ARBA" id="ARBA00022806"/>
    </source>
</evidence>
<keyword evidence="2 6" id="KW-0378">Hydrolase</keyword>
<dbReference type="RefSeq" id="WP_071177621.1">
    <property type="nucleotide sequence ID" value="NZ_CP017832.1"/>
</dbReference>
<keyword evidence="9" id="KW-1185">Reference proteome</keyword>
<dbReference type="InterPro" id="IPR027785">
    <property type="entry name" value="UvrD-like_helicase_C"/>
</dbReference>
<name>A0A1D9P5U7_9FIRM</name>
<dbReference type="InterPro" id="IPR013986">
    <property type="entry name" value="DExx_box_DNA_helicase_dom_sf"/>
</dbReference>
<dbReference type="PANTHER" id="PTHR11070:SF2">
    <property type="entry name" value="ATP-DEPENDENT DNA HELICASE SRS2"/>
    <property type="match status" value="1"/>
</dbReference>
<dbReference type="InterPro" id="IPR014016">
    <property type="entry name" value="UvrD-like_ATP-bd"/>
</dbReference>
<evidence type="ECO:0000256" key="1">
    <source>
        <dbReference type="ARBA" id="ARBA00022741"/>
    </source>
</evidence>
<dbReference type="EMBL" id="CP017832">
    <property type="protein sequence ID" value="AOZ97862.1"/>
    <property type="molecule type" value="Genomic_DNA"/>
</dbReference>
<protein>
    <submittedName>
        <fullName evidence="8">ATP-dependent DNA helicase UvrD/REP family</fullName>
    </submittedName>
</protein>
<keyword evidence="8" id="KW-0614">Plasmid</keyword>
<dbReference type="GO" id="GO:0003677">
    <property type="term" value="F:DNA binding"/>
    <property type="evidence" value="ECO:0007669"/>
    <property type="project" value="UniProtKB-KW"/>
</dbReference>
<reference evidence="9" key="1">
    <citation type="submission" date="2016-10" db="EMBL/GenBank/DDBJ databases">
        <title>The complete genome sequence of the rumen bacterium Butyrivibrio hungatei MB2003.</title>
        <authorList>
            <person name="Palevich N."/>
            <person name="Kelly W.J."/>
            <person name="Leahy S.C."/>
            <person name="Altermann E."/>
            <person name="Rakonjac J."/>
            <person name="Attwood G.T."/>
        </authorList>
    </citation>
    <scope>NUCLEOTIDE SEQUENCE [LARGE SCALE GENOMIC DNA]</scope>
    <source>
        <strain evidence="9">MB2003</strain>
        <plasmid evidence="9">Plasmid pnp144</plasmid>
    </source>
</reference>
<dbReference type="GO" id="GO:0043138">
    <property type="term" value="F:3'-5' DNA helicase activity"/>
    <property type="evidence" value="ECO:0007669"/>
    <property type="project" value="TreeGrafter"/>
</dbReference>
<evidence type="ECO:0000313" key="8">
    <source>
        <dbReference type="EMBL" id="AOZ97862.1"/>
    </source>
</evidence>
<evidence type="ECO:0000256" key="4">
    <source>
        <dbReference type="ARBA" id="ARBA00022840"/>
    </source>
</evidence>
<feature type="domain" description="UvrD-like helicase ATP-binding" evidence="7">
    <location>
        <begin position="267"/>
        <end position="541"/>
    </location>
</feature>
<evidence type="ECO:0000256" key="5">
    <source>
        <dbReference type="ARBA" id="ARBA00023125"/>
    </source>
</evidence>
<evidence type="ECO:0000256" key="2">
    <source>
        <dbReference type="ARBA" id="ARBA00022801"/>
    </source>
</evidence>
<dbReference type="KEGG" id="bhu:bhn_II063"/>
<organism evidence="8 9">
    <name type="scientific">Butyrivibrio hungatei</name>
    <dbReference type="NCBI Taxonomy" id="185008"/>
    <lineage>
        <taxon>Bacteria</taxon>
        <taxon>Bacillati</taxon>
        <taxon>Bacillota</taxon>
        <taxon>Clostridia</taxon>
        <taxon>Lachnospirales</taxon>
        <taxon>Lachnospiraceae</taxon>
        <taxon>Butyrivibrio</taxon>
    </lineage>
</organism>
<feature type="binding site" evidence="6">
    <location>
        <begin position="288"/>
        <end position="295"/>
    </location>
    <ligand>
        <name>ATP</name>
        <dbReference type="ChEBI" id="CHEBI:30616"/>
    </ligand>
</feature>
<dbReference type="Pfam" id="PF13538">
    <property type="entry name" value="UvrD_C_2"/>
    <property type="match status" value="1"/>
</dbReference>
<dbReference type="SUPFAM" id="SSF52540">
    <property type="entry name" value="P-loop containing nucleoside triphosphate hydrolases"/>
    <property type="match status" value="1"/>
</dbReference>
<dbReference type="GO" id="GO:0005524">
    <property type="term" value="F:ATP binding"/>
    <property type="evidence" value="ECO:0007669"/>
    <property type="project" value="UniProtKB-UniRule"/>
</dbReference>
<proteinExistence type="predicted"/>
<keyword evidence="1 6" id="KW-0547">Nucleotide-binding</keyword>
<dbReference type="PROSITE" id="PS51198">
    <property type="entry name" value="UVRD_HELICASE_ATP_BIND"/>
    <property type="match status" value="1"/>
</dbReference>
<dbReference type="Gene3D" id="1.10.10.160">
    <property type="match status" value="1"/>
</dbReference>